<evidence type="ECO:0000256" key="7">
    <source>
        <dbReference type="SAM" id="SignalP"/>
    </source>
</evidence>
<evidence type="ECO:0000259" key="8">
    <source>
        <dbReference type="Pfam" id="PF01435"/>
    </source>
</evidence>
<dbReference type="InterPro" id="IPR001915">
    <property type="entry name" value="Peptidase_M48"/>
</dbReference>
<comment type="similarity">
    <text evidence="6">Belongs to the peptidase M48 family.</text>
</comment>
<dbReference type="CDD" id="cd07331">
    <property type="entry name" value="M48C_Oma1_like"/>
    <property type="match status" value="1"/>
</dbReference>
<keyword evidence="7" id="KW-0732">Signal</keyword>
<proteinExistence type="inferred from homology"/>
<dbReference type="InterPro" id="IPR051156">
    <property type="entry name" value="Mito/Outer_Membr_Metalloprot"/>
</dbReference>
<feature type="chain" id="PRO_5022826262" evidence="7">
    <location>
        <begin position="21"/>
        <end position="269"/>
    </location>
</feature>
<dbReference type="PANTHER" id="PTHR22726">
    <property type="entry name" value="METALLOENDOPEPTIDASE OMA1"/>
    <property type="match status" value="1"/>
</dbReference>
<accession>A0A5C1NIR4</accession>
<dbReference type="Proteomes" id="UP000324285">
    <property type="component" value="Chromosome"/>
</dbReference>
<evidence type="ECO:0000256" key="2">
    <source>
        <dbReference type="ARBA" id="ARBA00022723"/>
    </source>
</evidence>
<dbReference type="AlphaFoldDB" id="A0A5C1NIR4"/>
<comment type="cofactor">
    <cofactor evidence="6">
        <name>Zn(2+)</name>
        <dbReference type="ChEBI" id="CHEBI:29105"/>
    </cofactor>
    <text evidence="6">Binds 1 zinc ion per subunit.</text>
</comment>
<evidence type="ECO:0000256" key="5">
    <source>
        <dbReference type="ARBA" id="ARBA00023049"/>
    </source>
</evidence>
<organism evidence="9 10">
    <name type="scientific">Halomonas binhaiensis</name>
    <dbReference type="NCBI Taxonomy" id="2562282"/>
    <lineage>
        <taxon>Bacteria</taxon>
        <taxon>Pseudomonadati</taxon>
        <taxon>Pseudomonadota</taxon>
        <taxon>Gammaproteobacteria</taxon>
        <taxon>Oceanospirillales</taxon>
        <taxon>Halomonadaceae</taxon>
        <taxon>Halomonas</taxon>
    </lineage>
</organism>
<keyword evidence="10" id="KW-1185">Reference proteome</keyword>
<dbReference type="KEGG" id="hbh:E4T21_17860"/>
<dbReference type="GO" id="GO:0004222">
    <property type="term" value="F:metalloendopeptidase activity"/>
    <property type="evidence" value="ECO:0007669"/>
    <property type="project" value="InterPro"/>
</dbReference>
<protein>
    <submittedName>
        <fullName evidence="9">M48 family metallopeptidase</fullName>
    </submittedName>
</protein>
<evidence type="ECO:0000313" key="9">
    <source>
        <dbReference type="EMBL" id="QEM83204.1"/>
    </source>
</evidence>
<sequence>MRLMKSLGVCALMVSVAACTTSPTGRSQLLMMNDQELDQMGAQAFQQYQQELPSVNGAPLEYVQCITRNIVAVLPPEERDQNWQVKVFKSDDANAFALPGGYVGVNTGLLKVATNQDQVATVIGHEIGHVLAHHANERASTQGLTQLGMSVGGSLLGAGGGAGSDAAMAAMGMGAQYGILLPFSRSHESEADTIGLDLMANAGFDPRASIDLWHNMAASGGGQPPEWMSTHPSNSGRISGLEAHMSEAMALYQQAQAAGRVPQCKAPSA</sequence>
<keyword evidence="5 6" id="KW-0482">Metalloprotease</keyword>
<evidence type="ECO:0000256" key="3">
    <source>
        <dbReference type="ARBA" id="ARBA00022801"/>
    </source>
</evidence>
<dbReference type="Gene3D" id="3.30.2010.10">
    <property type="entry name" value="Metalloproteases ('zincins'), catalytic domain"/>
    <property type="match status" value="1"/>
</dbReference>
<dbReference type="PROSITE" id="PS51257">
    <property type="entry name" value="PROKAR_LIPOPROTEIN"/>
    <property type="match status" value="1"/>
</dbReference>
<dbReference type="RefSeq" id="WP_149286326.1">
    <property type="nucleotide sequence ID" value="NZ_CP038437.2"/>
</dbReference>
<evidence type="ECO:0000256" key="6">
    <source>
        <dbReference type="RuleBase" id="RU003983"/>
    </source>
</evidence>
<reference evidence="9" key="1">
    <citation type="submission" date="2021-02" db="EMBL/GenBank/DDBJ databases">
        <title>Strain Y2R2, a novel species of the genus Halomonas.</title>
        <authorList>
            <person name="Huang H."/>
        </authorList>
    </citation>
    <scope>NUCLEOTIDE SEQUENCE</scope>
    <source>
        <strain evidence="9">Y2R2</strain>
    </source>
</reference>
<keyword evidence="3 6" id="KW-0378">Hydrolase</keyword>
<dbReference type="GO" id="GO:0016020">
    <property type="term" value="C:membrane"/>
    <property type="evidence" value="ECO:0007669"/>
    <property type="project" value="TreeGrafter"/>
</dbReference>
<dbReference type="PANTHER" id="PTHR22726:SF24">
    <property type="entry name" value="M48 FAMILY METALLOPEPTIDASE"/>
    <property type="match status" value="1"/>
</dbReference>
<keyword evidence="2" id="KW-0479">Metal-binding</keyword>
<evidence type="ECO:0000256" key="4">
    <source>
        <dbReference type="ARBA" id="ARBA00022833"/>
    </source>
</evidence>
<name>A0A5C1NIR4_9GAMM</name>
<keyword evidence="1 6" id="KW-0645">Protease</keyword>
<keyword evidence="4 6" id="KW-0862">Zinc</keyword>
<dbReference type="EMBL" id="CP038437">
    <property type="protein sequence ID" value="QEM83204.1"/>
    <property type="molecule type" value="Genomic_DNA"/>
</dbReference>
<evidence type="ECO:0000313" key="10">
    <source>
        <dbReference type="Proteomes" id="UP000324285"/>
    </source>
</evidence>
<dbReference type="GO" id="GO:0051603">
    <property type="term" value="P:proteolysis involved in protein catabolic process"/>
    <property type="evidence" value="ECO:0007669"/>
    <property type="project" value="TreeGrafter"/>
</dbReference>
<gene>
    <name evidence="9" type="ORF">E4T21_17860</name>
</gene>
<dbReference type="Pfam" id="PF01435">
    <property type="entry name" value="Peptidase_M48"/>
    <property type="match status" value="1"/>
</dbReference>
<feature type="domain" description="Peptidase M48" evidence="8">
    <location>
        <begin position="63"/>
        <end position="243"/>
    </location>
</feature>
<dbReference type="GO" id="GO:0046872">
    <property type="term" value="F:metal ion binding"/>
    <property type="evidence" value="ECO:0007669"/>
    <property type="project" value="UniProtKB-KW"/>
</dbReference>
<feature type="signal peptide" evidence="7">
    <location>
        <begin position="1"/>
        <end position="20"/>
    </location>
</feature>
<evidence type="ECO:0000256" key="1">
    <source>
        <dbReference type="ARBA" id="ARBA00022670"/>
    </source>
</evidence>
<dbReference type="OrthoDB" id="9810445at2"/>